<proteinExistence type="predicted"/>
<comment type="caution">
    <text evidence="3">The sequence shown here is derived from an EMBL/GenBank/DDBJ whole genome shotgun (WGS) entry which is preliminary data.</text>
</comment>
<reference evidence="3 4" key="1">
    <citation type="submission" date="2020-05" db="EMBL/GenBank/DDBJ databases">
        <title>MicrobeNet Type strains.</title>
        <authorList>
            <person name="Nicholson A.C."/>
        </authorList>
    </citation>
    <scope>NUCLEOTIDE SEQUENCE [LARGE SCALE GENOMIC DNA]</scope>
    <source>
        <strain evidence="3 4">JCM 3224</strain>
    </source>
</reference>
<name>A0A849C669_9NOCA</name>
<evidence type="ECO:0000256" key="1">
    <source>
        <dbReference type="SAM" id="MobiDB-lite"/>
    </source>
</evidence>
<feature type="compositionally biased region" description="Basic and acidic residues" evidence="1">
    <location>
        <begin position="447"/>
        <end position="457"/>
    </location>
</feature>
<evidence type="ECO:0000259" key="2">
    <source>
        <dbReference type="SMART" id="SM01008"/>
    </source>
</evidence>
<protein>
    <submittedName>
        <fullName evidence="3">Xanthine dehydrogenase subunit D</fullName>
        <ecNumber evidence="3">1.17.1.4</ecNumber>
    </submittedName>
</protein>
<dbReference type="Gene3D" id="3.90.1170.50">
    <property type="entry name" value="Aldehyde oxidase/xanthine dehydrogenase, a/b hammerhead"/>
    <property type="match status" value="1"/>
</dbReference>
<feature type="region of interest" description="Disordered" evidence="1">
    <location>
        <begin position="444"/>
        <end position="465"/>
    </location>
</feature>
<dbReference type="PANTHER" id="PTHR11908:SF157">
    <property type="entry name" value="XANTHINE DEHYDROGENASE SUBUNIT D-RELATED"/>
    <property type="match status" value="1"/>
</dbReference>
<feature type="domain" description="Aldehyde oxidase/xanthine dehydrogenase a/b hammerhead" evidence="2">
    <location>
        <begin position="52"/>
        <end position="158"/>
    </location>
</feature>
<dbReference type="RefSeq" id="WP_084521250.1">
    <property type="nucleotide sequence ID" value="NZ_JABELX010000005.1"/>
</dbReference>
<accession>A0A849C669</accession>
<dbReference type="InterPro" id="IPR017609">
    <property type="entry name" value="Xanthine_dehydrogenase_dsu"/>
</dbReference>
<dbReference type="InterPro" id="IPR036856">
    <property type="entry name" value="Ald_Oxase/Xan_DH_a/b_sf"/>
</dbReference>
<evidence type="ECO:0000313" key="4">
    <source>
        <dbReference type="Proteomes" id="UP000586827"/>
    </source>
</evidence>
<dbReference type="GO" id="GO:0005506">
    <property type="term" value="F:iron ion binding"/>
    <property type="evidence" value="ECO:0007669"/>
    <property type="project" value="InterPro"/>
</dbReference>
<dbReference type="InterPro" id="IPR016208">
    <property type="entry name" value="Ald_Oxase/xanthine_DH-like"/>
</dbReference>
<organism evidence="3 4">
    <name type="scientific">Nocardia uniformis</name>
    <dbReference type="NCBI Taxonomy" id="53432"/>
    <lineage>
        <taxon>Bacteria</taxon>
        <taxon>Bacillati</taxon>
        <taxon>Actinomycetota</taxon>
        <taxon>Actinomycetes</taxon>
        <taxon>Mycobacteriales</taxon>
        <taxon>Nocardiaceae</taxon>
        <taxon>Nocardia</taxon>
    </lineage>
</organism>
<dbReference type="SMART" id="SM01008">
    <property type="entry name" value="Ald_Xan_dh_C"/>
    <property type="match status" value="1"/>
</dbReference>
<dbReference type="Pfam" id="PF20256">
    <property type="entry name" value="MoCoBD_2"/>
    <property type="match status" value="1"/>
</dbReference>
<dbReference type="Pfam" id="PF01315">
    <property type="entry name" value="Ald_Xan_dh_C"/>
    <property type="match status" value="1"/>
</dbReference>
<keyword evidence="4" id="KW-1185">Reference proteome</keyword>
<dbReference type="InterPro" id="IPR037165">
    <property type="entry name" value="AldOxase/xan_DH_Mopterin-bd_sf"/>
</dbReference>
<dbReference type="Proteomes" id="UP000586827">
    <property type="component" value="Unassembled WGS sequence"/>
</dbReference>
<sequence>MGRSPNAFHNSNVRAQARAEVTTPTLVRDARTREGQGVGARARRPDGALKVTGEFAYSSDLWMEGMVWATTVRSPHAAARIRSIDVSKAAALDGVHAVLTHEDVPGAKTYGMKVADQLVLAIDQVRYQGEPVALVAADNPETARRAAELVAVDYEVMEPVTDAELALAPGTRAVHDDSNLVRHVKIRHGDMERARIDAEVVVTGEYEVGMQDQAFLGPESGLALPSPDGGVELYVSTQWLHKDLEQLAPCLALPPDKVRLTMAGIGGAFGGKEDLSVHVHACMLALRLGKPVKMVYNRYESFFGHVHRHPAKMRYEHGATRDGKLVYVKARLMLDGGAYASTSPVVIANAAYFVAGAYEVPHAQIDGFAVYSNNPPCGAMRGFGAVQSAYGCESNMDKLARELDMDPLELRLRNAMTTGTILPTGQEVDGPAPVRELLNALRNRPMPKPEEGSRDLRLLPGGVGNTTHGEGIRRGVGYAVGVKATGYSGGVDDISTARVTLSVAADEPVVSIHTAASECGQGITTVQSQIATTELGVTQVVVLPADTRIGDAGSASASRMTWMSSGAVQGACRQLAQEILRRTADSLGRNATGLALRDDAVIDAASGAPVAAIAELVGTETLERVFVYRHRKTEAIDPERGQGNAHIAFSFCAHRAVVDVDVELGLVRVVELAVAQDVGRAMNPMAVEGQIEGGSAQGLGLALMEEILVDDLGRVRNPSFTDYLIPTILDVPPMPIELFEFPHPDSPYGLNGVGEPPTLSSTPAIMNALRDATGLDLPRVPVHPNEIALHKVL</sequence>
<dbReference type="EC" id="1.17.1.4" evidence="3"/>
<dbReference type="NCBIfam" id="TIGR03196">
    <property type="entry name" value="pucD"/>
    <property type="match status" value="1"/>
</dbReference>
<dbReference type="PANTHER" id="PTHR11908">
    <property type="entry name" value="XANTHINE DEHYDROGENASE"/>
    <property type="match status" value="1"/>
</dbReference>
<dbReference type="AlphaFoldDB" id="A0A849C669"/>
<dbReference type="SUPFAM" id="SSF56003">
    <property type="entry name" value="Molybdenum cofactor-binding domain"/>
    <property type="match status" value="1"/>
</dbReference>
<dbReference type="GO" id="GO:0004854">
    <property type="term" value="F:xanthine dehydrogenase activity"/>
    <property type="evidence" value="ECO:0007669"/>
    <property type="project" value="UniProtKB-EC"/>
</dbReference>
<keyword evidence="3" id="KW-0560">Oxidoreductase</keyword>
<dbReference type="SUPFAM" id="SSF54665">
    <property type="entry name" value="CO dehydrogenase molybdoprotein N-domain-like"/>
    <property type="match status" value="1"/>
</dbReference>
<dbReference type="Gene3D" id="3.30.365.10">
    <property type="entry name" value="Aldehyde oxidase/xanthine dehydrogenase, molybdopterin binding domain"/>
    <property type="match status" value="4"/>
</dbReference>
<dbReference type="InterPro" id="IPR000674">
    <property type="entry name" value="Ald_Oxase/Xan_DH_a/b"/>
</dbReference>
<evidence type="ECO:0000313" key="3">
    <source>
        <dbReference type="EMBL" id="NNH71327.1"/>
    </source>
</evidence>
<dbReference type="InterPro" id="IPR008274">
    <property type="entry name" value="AldOxase/xan_DH_MoCoBD1"/>
</dbReference>
<dbReference type="EMBL" id="JABELX010000005">
    <property type="protein sequence ID" value="NNH71327.1"/>
    <property type="molecule type" value="Genomic_DNA"/>
</dbReference>
<feature type="region of interest" description="Disordered" evidence="1">
    <location>
        <begin position="1"/>
        <end position="24"/>
    </location>
</feature>
<dbReference type="InterPro" id="IPR046867">
    <property type="entry name" value="AldOxase/xan_DH_MoCoBD2"/>
</dbReference>
<dbReference type="Pfam" id="PF02738">
    <property type="entry name" value="MoCoBD_1"/>
    <property type="match status" value="1"/>
</dbReference>
<gene>
    <name evidence="3" type="primary">pucD</name>
    <name evidence="3" type="ORF">HLB23_15895</name>
</gene>